<accession>A0ABY6JTP3</accession>
<dbReference type="RefSeq" id="WP_264430538.1">
    <property type="nucleotide sequence ID" value="NZ_CP080627.1"/>
</dbReference>
<name>A0ABY6JTP3_9GAMM</name>
<keyword evidence="2" id="KW-1185">Reference proteome</keyword>
<reference evidence="1 2" key="1">
    <citation type="journal article" date="2022" name="Antonie Van Leeuwenhoek">
        <title>Whole genome sequencing of the halophilic Halomonas qaidamensis XH36, a novel species strain with high ectoine production.</title>
        <authorList>
            <person name="Zhang T."/>
            <person name="Cui T."/>
            <person name="Cao Y."/>
            <person name="Li Y."/>
            <person name="Li F."/>
            <person name="Zhu D."/>
            <person name="Xing J."/>
        </authorList>
    </citation>
    <scope>NUCLEOTIDE SEQUENCE [LARGE SCALE GENOMIC DNA]</scope>
    <source>
        <strain evidence="1 2">XH36</strain>
    </source>
</reference>
<dbReference type="Proteomes" id="UP001163082">
    <property type="component" value="Chromosome"/>
</dbReference>
<organism evidence="1 2">
    <name type="scientific">Halomonas qaidamensis</name>
    <dbReference type="NCBI Taxonomy" id="2866211"/>
    <lineage>
        <taxon>Bacteria</taxon>
        <taxon>Pseudomonadati</taxon>
        <taxon>Pseudomonadota</taxon>
        <taxon>Gammaproteobacteria</taxon>
        <taxon>Oceanospirillales</taxon>
        <taxon>Halomonadaceae</taxon>
        <taxon>Halomonas</taxon>
    </lineage>
</organism>
<evidence type="ECO:0000313" key="2">
    <source>
        <dbReference type="Proteomes" id="UP001163082"/>
    </source>
</evidence>
<evidence type="ECO:0000313" key="1">
    <source>
        <dbReference type="EMBL" id="UYV19924.1"/>
    </source>
</evidence>
<gene>
    <name evidence="1" type="ORF">K1Y77_04410</name>
</gene>
<evidence type="ECO:0008006" key="3">
    <source>
        <dbReference type="Google" id="ProtNLM"/>
    </source>
</evidence>
<sequence length="323" mass="36514">MSEPKIYIDASFDGFLVPLDLLTSEGTLQLSFNKKSENPEGFLFYIEYESFIFSFAYKDNEFIFQRNNVISVLTLEDLDQSNGLLIFAVWSHSEIKIFAGKGEGNNKTGAAPTPTEGPPQSLIKWARKQGMLPNVGFRTTAEFRQKVHHALGTISQKVSQADAYKSFWNIVYDGRKISQRVPKTEPELQPLLQCFISDQMLASDIEVIPEAHSGAGNVDFLLLANIGGKLEKICIEVKLAHAQDLEHGYLVQLPEYMRHHEASYGIYCVLNFKGEWFDKPDLNGSKDVLFYLAKVSKNEKVPELNVIRPFEIWLAKPVTASRK</sequence>
<proteinExistence type="predicted"/>
<protein>
    <recommendedName>
        <fullName evidence="3">Restriction endonuclease</fullName>
    </recommendedName>
</protein>
<dbReference type="EMBL" id="CP080627">
    <property type="protein sequence ID" value="UYV19924.1"/>
    <property type="molecule type" value="Genomic_DNA"/>
</dbReference>